<dbReference type="OrthoDB" id="4464342at2"/>
<sequence length="68" mass="7211">MLELDEVPKQYGLNEFEPGASAAVLAVEHGCARDFGEALYRAGGQVLHTERVPAPVVNELLASMNASA</sequence>
<dbReference type="AlphaFoldDB" id="A0A4R8WG23"/>
<organism evidence="1 2">
    <name type="scientific">Cryobacterium adonitolivorans</name>
    <dbReference type="NCBI Taxonomy" id="1259189"/>
    <lineage>
        <taxon>Bacteria</taxon>
        <taxon>Bacillati</taxon>
        <taxon>Actinomycetota</taxon>
        <taxon>Actinomycetes</taxon>
        <taxon>Micrococcales</taxon>
        <taxon>Microbacteriaceae</taxon>
        <taxon>Cryobacterium</taxon>
    </lineage>
</organism>
<evidence type="ECO:0000313" key="1">
    <source>
        <dbReference type="EMBL" id="TFC06904.1"/>
    </source>
</evidence>
<name>A0A4R8WG23_9MICO</name>
<dbReference type="Pfam" id="PF19850">
    <property type="entry name" value="DUF6325"/>
    <property type="match status" value="1"/>
</dbReference>
<accession>A0A4R8WG23</accession>
<dbReference type="InterPro" id="IPR046288">
    <property type="entry name" value="DUF6325"/>
</dbReference>
<gene>
    <name evidence="1" type="ORF">E3O42_00485</name>
</gene>
<protein>
    <submittedName>
        <fullName evidence="1">Uncharacterized protein</fullName>
    </submittedName>
</protein>
<proteinExistence type="predicted"/>
<comment type="caution">
    <text evidence="1">The sequence shown here is derived from an EMBL/GenBank/DDBJ whole genome shotgun (WGS) entry which is preliminary data.</text>
</comment>
<dbReference type="EMBL" id="SOFL01000002">
    <property type="protein sequence ID" value="TFC06904.1"/>
    <property type="molecule type" value="Genomic_DNA"/>
</dbReference>
<dbReference type="Proteomes" id="UP000297907">
    <property type="component" value="Unassembled WGS sequence"/>
</dbReference>
<keyword evidence="2" id="KW-1185">Reference proteome</keyword>
<evidence type="ECO:0000313" key="2">
    <source>
        <dbReference type="Proteomes" id="UP000297907"/>
    </source>
</evidence>
<reference evidence="1 2" key="1">
    <citation type="submission" date="2019-03" db="EMBL/GenBank/DDBJ databases">
        <title>Genomics of glacier-inhabiting Cryobacterium strains.</title>
        <authorList>
            <person name="Liu Q."/>
            <person name="Xin Y.-H."/>
        </authorList>
    </citation>
    <scope>NUCLEOTIDE SEQUENCE [LARGE SCALE GENOMIC DNA]</scope>
    <source>
        <strain evidence="1 2">RHLS22-1</strain>
    </source>
</reference>